<dbReference type="EMBL" id="LCJQ01000006">
    <property type="protein sequence ID" value="KKT81701.1"/>
    <property type="molecule type" value="Genomic_DNA"/>
</dbReference>
<dbReference type="AlphaFoldDB" id="A0A0G1KDB0"/>
<name>A0A0G1KDB0_9BACT</name>
<keyword evidence="1" id="KW-0472">Membrane</keyword>
<organism evidence="2 3">
    <name type="scientific">Candidatus Azambacteria bacterium GW2011_GWA1_44_9</name>
    <dbReference type="NCBI Taxonomy" id="1618610"/>
    <lineage>
        <taxon>Bacteria</taxon>
        <taxon>Candidatus Azamiibacteriota</taxon>
    </lineage>
</organism>
<gene>
    <name evidence="2" type="ORF">UW78_C0006G0066</name>
</gene>
<evidence type="ECO:0000313" key="3">
    <source>
        <dbReference type="Proteomes" id="UP000034595"/>
    </source>
</evidence>
<reference evidence="2 3" key="1">
    <citation type="journal article" date="2015" name="Nature">
        <title>rRNA introns, odd ribosomes, and small enigmatic genomes across a large radiation of phyla.</title>
        <authorList>
            <person name="Brown C.T."/>
            <person name="Hug L.A."/>
            <person name="Thomas B.C."/>
            <person name="Sharon I."/>
            <person name="Castelle C.J."/>
            <person name="Singh A."/>
            <person name="Wilkins M.J."/>
            <person name="Williams K.H."/>
            <person name="Banfield J.F."/>
        </authorList>
    </citation>
    <scope>NUCLEOTIDE SEQUENCE [LARGE SCALE GENOMIC DNA]</scope>
</reference>
<sequence length="172" mass="20090">MFPTMARVISLSVSFFLGSILFHFLKSTCITLSFLGLDIVAPFYLEVVESFWCSYCFLSGFCFRYPYSQMPAVQRALVYLALTASCWCFGYFFLSLVCSYFSFKVDAVYRTLPVPIALTASSRFYFFTSSHKNSSLSIFLNSYYLQKDYQCLLFQSMMIGYRYVEHYYCCDR</sequence>
<evidence type="ECO:0000256" key="1">
    <source>
        <dbReference type="SAM" id="Phobius"/>
    </source>
</evidence>
<proteinExistence type="predicted"/>
<feature type="transmembrane region" description="Helical" evidence="1">
    <location>
        <begin position="108"/>
        <end position="126"/>
    </location>
</feature>
<accession>A0A0G1KDB0</accession>
<comment type="caution">
    <text evidence="2">The sequence shown here is derived from an EMBL/GenBank/DDBJ whole genome shotgun (WGS) entry which is preliminary data.</text>
</comment>
<keyword evidence="1" id="KW-1133">Transmembrane helix</keyword>
<evidence type="ECO:0000313" key="2">
    <source>
        <dbReference type="EMBL" id="KKT81701.1"/>
    </source>
</evidence>
<feature type="transmembrane region" description="Helical" evidence="1">
    <location>
        <begin position="77"/>
        <end position="102"/>
    </location>
</feature>
<feature type="transmembrane region" description="Helical" evidence="1">
    <location>
        <begin position="43"/>
        <end position="65"/>
    </location>
</feature>
<keyword evidence="1" id="KW-0812">Transmembrane</keyword>
<protein>
    <submittedName>
        <fullName evidence="2">Uncharacterized protein</fullName>
    </submittedName>
</protein>
<dbReference type="Proteomes" id="UP000034595">
    <property type="component" value="Unassembled WGS sequence"/>
</dbReference>